<name>A0A0C5W1Q6_9GAMM</name>
<dbReference type="RefSeq" id="WP_044618594.1">
    <property type="nucleotide sequence ID" value="NZ_CP007142.1"/>
</dbReference>
<keyword evidence="3" id="KW-1185">Reference proteome</keyword>
<keyword evidence="1" id="KW-0472">Membrane</keyword>
<dbReference type="KEGG" id="gsn:YC6258_04582"/>
<dbReference type="STRING" id="1445510.YC6258_04582"/>
<dbReference type="Proteomes" id="UP000032266">
    <property type="component" value="Chromosome"/>
</dbReference>
<evidence type="ECO:0000313" key="3">
    <source>
        <dbReference type="Proteomes" id="UP000032266"/>
    </source>
</evidence>
<dbReference type="HOGENOM" id="CLU_2879585_0_0_6"/>
<dbReference type="EMBL" id="CP007142">
    <property type="protein sequence ID" value="AJQ96614.1"/>
    <property type="molecule type" value="Genomic_DNA"/>
</dbReference>
<evidence type="ECO:0000256" key="1">
    <source>
        <dbReference type="SAM" id="Phobius"/>
    </source>
</evidence>
<evidence type="ECO:0000313" key="2">
    <source>
        <dbReference type="EMBL" id="AJQ96614.1"/>
    </source>
</evidence>
<feature type="transmembrane region" description="Helical" evidence="1">
    <location>
        <begin position="12"/>
        <end position="28"/>
    </location>
</feature>
<proteinExistence type="predicted"/>
<sequence>METILKFLFKPGYYLHAVYILFTGQVHKSSDGSYVHMNQWIVSTMFWALLLFGVCWMVVTGIV</sequence>
<keyword evidence="1" id="KW-0812">Transmembrane</keyword>
<protein>
    <submittedName>
        <fullName evidence="2">Uncharacterized protein</fullName>
    </submittedName>
</protein>
<feature type="transmembrane region" description="Helical" evidence="1">
    <location>
        <begin position="40"/>
        <end position="59"/>
    </location>
</feature>
<organism evidence="2 3">
    <name type="scientific">Gynuella sunshinyii YC6258</name>
    <dbReference type="NCBI Taxonomy" id="1445510"/>
    <lineage>
        <taxon>Bacteria</taxon>
        <taxon>Pseudomonadati</taxon>
        <taxon>Pseudomonadota</taxon>
        <taxon>Gammaproteobacteria</taxon>
        <taxon>Oceanospirillales</taxon>
        <taxon>Saccharospirillaceae</taxon>
        <taxon>Gynuella</taxon>
    </lineage>
</organism>
<dbReference type="AlphaFoldDB" id="A0A0C5W1Q6"/>
<reference evidence="2" key="1">
    <citation type="submission" date="2014-01" db="EMBL/GenBank/DDBJ databases">
        <title>Full genme sequencing of cellulolytic bacterium Gynuella sunshinyii YC6258T gen. nov., sp. nov.</title>
        <authorList>
            <person name="Khan H."/>
            <person name="Chung E.J."/>
            <person name="Chung Y.R."/>
        </authorList>
    </citation>
    <scope>NUCLEOTIDE SEQUENCE [LARGE SCALE GENOMIC DNA]</scope>
    <source>
        <strain evidence="2">YC6258</strain>
    </source>
</reference>
<gene>
    <name evidence="2" type="ORF">YC6258_04582</name>
</gene>
<accession>A0A0C5W1Q6</accession>
<keyword evidence="1" id="KW-1133">Transmembrane helix</keyword>